<protein>
    <submittedName>
        <fullName evidence="1">Uncharacterized protein</fullName>
    </submittedName>
</protein>
<accession>A0A1H7L6T6</accession>
<evidence type="ECO:0000313" key="2">
    <source>
        <dbReference type="Proteomes" id="UP000198916"/>
    </source>
</evidence>
<keyword evidence="2" id="KW-1185">Reference proteome</keyword>
<dbReference type="Proteomes" id="UP000198916">
    <property type="component" value="Unassembled WGS sequence"/>
</dbReference>
<gene>
    <name evidence="1" type="ORF">SAMN05421740_10341</name>
</gene>
<evidence type="ECO:0000313" key="1">
    <source>
        <dbReference type="EMBL" id="SEK93967.1"/>
    </source>
</evidence>
<organism evidence="1 2">
    <name type="scientific">Parapedobacter koreensis</name>
    <dbReference type="NCBI Taxonomy" id="332977"/>
    <lineage>
        <taxon>Bacteria</taxon>
        <taxon>Pseudomonadati</taxon>
        <taxon>Bacteroidota</taxon>
        <taxon>Sphingobacteriia</taxon>
        <taxon>Sphingobacteriales</taxon>
        <taxon>Sphingobacteriaceae</taxon>
        <taxon>Parapedobacter</taxon>
    </lineage>
</organism>
<sequence length="119" mass="13829">MFFGGFLIRFAWGVFISRFSFSHLSKLDTLMVYHIGMKSVYMQPSLDGKLLITVYRTNVAEEWQAQSILETLALRFPGGCRFSFDLWDCDRVFRMESATNIDTEVVSLFRDQGFECEVL</sequence>
<dbReference type="EMBL" id="FNZR01000003">
    <property type="protein sequence ID" value="SEK93967.1"/>
    <property type="molecule type" value="Genomic_DNA"/>
</dbReference>
<dbReference type="AlphaFoldDB" id="A0A1H7L6T6"/>
<reference evidence="2" key="1">
    <citation type="submission" date="2016-10" db="EMBL/GenBank/DDBJ databases">
        <authorList>
            <person name="Varghese N."/>
            <person name="Submissions S."/>
        </authorList>
    </citation>
    <scope>NUCLEOTIDE SEQUENCE [LARGE SCALE GENOMIC DNA]</scope>
    <source>
        <strain evidence="2">Jip14</strain>
    </source>
</reference>
<name>A0A1H7L6T6_9SPHI</name>
<proteinExistence type="predicted"/>
<dbReference type="STRING" id="332977.SAMN05421740_10341"/>